<evidence type="ECO:0000256" key="9">
    <source>
        <dbReference type="ARBA" id="ARBA00022842"/>
    </source>
</evidence>
<keyword evidence="10" id="KW-0828">Tyrosine catabolism</keyword>
<feature type="domain" description="Fumarylacetoacetase N-terminal" evidence="16">
    <location>
        <begin position="26"/>
        <end position="126"/>
    </location>
</feature>
<evidence type="ECO:0000313" key="18">
    <source>
        <dbReference type="Proteomes" id="UP001319080"/>
    </source>
</evidence>
<dbReference type="GO" id="GO:0004334">
    <property type="term" value="F:fumarylacetoacetase activity"/>
    <property type="evidence" value="ECO:0007669"/>
    <property type="project" value="UniProtKB-EC"/>
</dbReference>
<dbReference type="InterPro" id="IPR015377">
    <property type="entry name" value="Fumarylacetoacetase_N"/>
</dbReference>
<comment type="caution">
    <text evidence="17">The sequence shown here is derived from an EMBL/GenBank/DDBJ whole genome shotgun (WGS) entry which is preliminary data.</text>
</comment>
<evidence type="ECO:0000256" key="3">
    <source>
        <dbReference type="ARBA" id="ARBA00004782"/>
    </source>
</evidence>
<dbReference type="GO" id="GO:1902000">
    <property type="term" value="P:homogentisate catabolic process"/>
    <property type="evidence" value="ECO:0007669"/>
    <property type="project" value="TreeGrafter"/>
</dbReference>
<dbReference type="EMBL" id="JAHESE010000008">
    <property type="protein sequence ID" value="MBT1708725.1"/>
    <property type="molecule type" value="Genomic_DNA"/>
</dbReference>
<keyword evidence="7 17" id="KW-0378">Hydrolase</keyword>
<sequence length="427" mass="47243">MVQTNANDPRLKSWVSIPAGSDFPIQNLPFGIFLRKNSSPVAGVAIGADILDLAYLNTNGYFQGQHLPADIFIQPTLNEFLGLGRKKIREVRERVSELLRDSNDELDADARDAALVSAREVQMLLPVKVANYTDFYSSEEHATNVGSMFRDPKNALLPNWKHLPIGYHGRASSIVVTGTNITRPKGQIKPPDSDLPVFCPTRKLDFELEVAFVTCGETALGNAIHTADAEEYMAGLVLLNDWSARDIQQWEYVPLGPFLAKNFGTTISPWIVTMDALEPFRVKGPEQNPHVLPYLAYEGEKNFDILLEVLMQAGNAEPATVCRTNFKYMYWNVGQQLAHHTVNGCNIQVGDLYASGTISGPSPGSYGSLLELTWNGQKPLHLPDGAQRTFIEDHDTVIMRGYAEKNGVRIGFGECRGMIQPATHARS</sequence>
<keyword evidence="11" id="KW-0585">Phenylalanine catabolism</keyword>
<evidence type="ECO:0000256" key="5">
    <source>
        <dbReference type="ARBA" id="ARBA00012094"/>
    </source>
</evidence>
<dbReference type="PANTHER" id="PTHR43069:SF2">
    <property type="entry name" value="FUMARYLACETOACETASE"/>
    <property type="match status" value="1"/>
</dbReference>
<dbReference type="GO" id="GO:0006559">
    <property type="term" value="P:L-phenylalanine catabolic process"/>
    <property type="evidence" value="ECO:0007669"/>
    <property type="project" value="UniProtKB-KW"/>
</dbReference>
<dbReference type="AlphaFoldDB" id="A0AAP2DW71"/>
<evidence type="ECO:0000256" key="1">
    <source>
        <dbReference type="ARBA" id="ARBA00001913"/>
    </source>
</evidence>
<keyword evidence="18" id="KW-1185">Reference proteome</keyword>
<accession>A0AAP2DW71</accession>
<dbReference type="InterPro" id="IPR005959">
    <property type="entry name" value="Fumarylacetoacetase"/>
</dbReference>
<dbReference type="Gene3D" id="2.30.30.230">
    <property type="entry name" value="Fumarylacetoacetase, N-terminal domain"/>
    <property type="match status" value="1"/>
</dbReference>
<gene>
    <name evidence="17" type="primary">fahA</name>
    <name evidence="17" type="ORF">KK062_10845</name>
</gene>
<dbReference type="GO" id="GO:0046872">
    <property type="term" value="F:metal ion binding"/>
    <property type="evidence" value="ECO:0007669"/>
    <property type="project" value="UniProtKB-KW"/>
</dbReference>
<dbReference type="EC" id="3.7.1.2" evidence="5"/>
<feature type="binding site" evidence="14">
    <location>
        <position position="207"/>
    </location>
    <ligand>
        <name>Ca(2+)</name>
        <dbReference type="ChEBI" id="CHEBI:29108"/>
    </ligand>
</feature>
<keyword evidence="8 14" id="KW-0106">Calcium</keyword>
<evidence type="ECO:0000313" key="17">
    <source>
        <dbReference type="EMBL" id="MBT1708725.1"/>
    </source>
</evidence>
<organism evidence="17 18">
    <name type="scientific">Dawidia cretensis</name>
    <dbReference type="NCBI Taxonomy" id="2782350"/>
    <lineage>
        <taxon>Bacteria</taxon>
        <taxon>Pseudomonadati</taxon>
        <taxon>Bacteroidota</taxon>
        <taxon>Cytophagia</taxon>
        <taxon>Cytophagales</taxon>
        <taxon>Chryseotaleaceae</taxon>
        <taxon>Dawidia</taxon>
    </lineage>
</organism>
<feature type="binding site" evidence="13">
    <location>
        <position position="252"/>
    </location>
    <ligand>
        <name>substrate</name>
    </ligand>
</feature>
<dbReference type="PANTHER" id="PTHR43069">
    <property type="entry name" value="FUMARYLACETOACETASE"/>
    <property type="match status" value="1"/>
</dbReference>
<feature type="binding site" evidence="13">
    <location>
        <position position="150"/>
    </location>
    <ligand>
        <name>substrate</name>
    </ligand>
</feature>
<dbReference type="SUPFAM" id="SSF63433">
    <property type="entry name" value="Fumarylacetoacetate hydrolase, FAH, N-terminal domain"/>
    <property type="match status" value="1"/>
</dbReference>
<dbReference type="FunFam" id="3.90.850.10:FF:000004">
    <property type="entry name" value="Fumarylacetoacetase"/>
    <property type="match status" value="1"/>
</dbReference>
<comment type="cofactor">
    <cofactor evidence="1 14">
        <name>Ca(2+)</name>
        <dbReference type="ChEBI" id="CHEBI:29108"/>
    </cofactor>
</comment>
<feature type="binding site" evidence="14">
    <location>
        <position position="241"/>
    </location>
    <ligand>
        <name>Ca(2+)</name>
        <dbReference type="ChEBI" id="CHEBI:29108"/>
    </ligand>
</feature>
<evidence type="ECO:0000256" key="10">
    <source>
        <dbReference type="ARBA" id="ARBA00022878"/>
    </source>
</evidence>
<evidence type="ECO:0000259" key="15">
    <source>
        <dbReference type="Pfam" id="PF01557"/>
    </source>
</evidence>
<dbReference type="Pfam" id="PF09298">
    <property type="entry name" value="FAA_hydrolase_N"/>
    <property type="match status" value="1"/>
</dbReference>
<keyword evidence="9 14" id="KW-0460">Magnesium</keyword>
<feature type="binding site" evidence="14">
    <location>
        <position position="261"/>
    </location>
    <ligand>
        <name>Mg(2+)</name>
        <dbReference type="ChEBI" id="CHEBI:18420"/>
    </ligand>
</feature>
<dbReference type="Gene3D" id="3.90.850.10">
    <property type="entry name" value="Fumarylacetoacetase-like, C-terminal domain"/>
    <property type="match status" value="1"/>
</dbReference>
<name>A0AAP2DW71_9BACT</name>
<protein>
    <recommendedName>
        <fullName evidence="5">fumarylacetoacetase</fullName>
        <ecNumber evidence="5">3.7.1.2</ecNumber>
    </recommendedName>
</protein>
<feature type="domain" description="Fumarylacetoacetase-like C-terminal" evidence="15">
    <location>
        <begin position="132"/>
        <end position="416"/>
    </location>
</feature>
<evidence type="ECO:0000256" key="13">
    <source>
        <dbReference type="PIRSR" id="PIRSR605959-2"/>
    </source>
</evidence>
<comment type="pathway">
    <text evidence="3">Amino-acid degradation; L-phenylalanine degradation; acetoacetate and fumarate from L-phenylalanine: step 6/6.</text>
</comment>
<reference evidence="17 18" key="1">
    <citation type="submission" date="2021-05" db="EMBL/GenBank/DDBJ databases">
        <title>A Polyphasic approach of four new species of the genus Ohtaekwangia: Ohtaekwangia histidinii sp. nov., Ohtaekwangia cretensis sp. nov., Ohtaekwangia indiensis sp. nov., Ohtaekwangia reichenbachii sp. nov. from diverse environment.</title>
        <authorList>
            <person name="Octaviana S."/>
        </authorList>
    </citation>
    <scope>NUCLEOTIDE SEQUENCE [LARGE SCALE GENOMIC DNA]</scope>
    <source>
        <strain evidence="17 18">PWU5</strain>
    </source>
</reference>
<dbReference type="RefSeq" id="WP_254084319.1">
    <property type="nucleotide sequence ID" value="NZ_JAHESE010000008.1"/>
</dbReference>
<dbReference type="SUPFAM" id="SSF56529">
    <property type="entry name" value="FAH"/>
    <property type="match status" value="1"/>
</dbReference>
<evidence type="ECO:0000256" key="12">
    <source>
        <dbReference type="PIRSR" id="PIRSR605959-1"/>
    </source>
</evidence>
<dbReference type="Pfam" id="PF01557">
    <property type="entry name" value="FAA_hydrolase"/>
    <property type="match status" value="1"/>
</dbReference>
<dbReference type="InterPro" id="IPR011234">
    <property type="entry name" value="Fumarylacetoacetase-like_C"/>
</dbReference>
<dbReference type="NCBIfam" id="TIGR01266">
    <property type="entry name" value="fum_ac_acetase"/>
    <property type="match status" value="1"/>
</dbReference>
<evidence type="ECO:0000256" key="4">
    <source>
        <dbReference type="ARBA" id="ARBA00010211"/>
    </source>
</evidence>
<feature type="binding site" evidence="13">
    <location>
        <position position="357"/>
    </location>
    <ligand>
        <name>substrate</name>
    </ligand>
</feature>
<dbReference type="Proteomes" id="UP001319080">
    <property type="component" value="Unassembled WGS sequence"/>
</dbReference>
<dbReference type="InterPro" id="IPR036663">
    <property type="entry name" value="Fumarylacetoacetase_C_sf"/>
</dbReference>
<dbReference type="GO" id="GO:0006572">
    <property type="term" value="P:L-tyrosine catabolic process"/>
    <property type="evidence" value="ECO:0007669"/>
    <property type="project" value="UniProtKB-KW"/>
</dbReference>
<feature type="binding site" evidence="14">
    <location>
        <position position="209"/>
    </location>
    <ligand>
        <name>Ca(2+)</name>
        <dbReference type="ChEBI" id="CHEBI:29108"/>
    </ligand>
</feature>
<evidence type="ECO:0000259" key="16">
    <source>
        <dbReference type="Pfam" id="PF09298"/>
    </source>
</evidence>
<comment type="cofactor">
    <cofactor evidence="2 14">
        <name>Mg(2+)</name>
        <dbReference type="ChEBI" id="CHEBI:18420"/>
    </cofactor>
</comment>
<feature type="active site" description="Proton acceptor" evidence="12">
    <location>
        <position position="141"/>
    </location>
</feature>
<evidence type="ECO:0000256" key="7">
    <source>
        <dbReference type="ARBA" id="ARBA00022801"/>
    </source>
</evidence>
<feature type="binding site" evidence="14">
    <location>
        <position position="265"/>
    </location>
    <ligand>
        <name>Mg(2+)</name>
        <dbReference type="ChEBI" id="CHEBI:18420"/>
    </ligand>
</feature>
<feature type="binding site" evidence="13">
    <location>
        <position position="248"/>
    </location>
    <ligand>
        <name>substrate</name>
    </ligand>
</feature>
<feature type="binding site" evidence="13">
    <location>
        <position position="136"/>
    </location>
    <ligand>
        <name>substrate</name>
    </ligand>
</feature>
<feature type="binding site" evidence="14">
    <location>
        <position position="241"/>
    </location>
    <ligand>
        <name>Mg(2+)</name>
        <dbReference type="ChEBI" id="CHEBI:18420"/>
    </ligand>
</feature>
<dbReference type="InterPro" id="IPR036462">
    <property type="entry name" value="Fumarylacetoacetase_N_sf"/>
</dbReference>
<evidence type="ECO:0000256" key="8">
    <source>
        <dbReference type="ARBA" id="ARBA00022837"/>
    </source>
</evidence>
<evidence type="ECO:0000256" key="14">
    <source>
        <dbReference type="PIRSR" id="PIRSR605959-3"/>
    </source>
</evidence>
<evidence type="ECO:0000256" key="6">
    <source>
        <dbReference type="ARBA" id="ARBA00022723"/>
    </source>
</evidence>
<evidence type="ECO:0000256" key="2">
    <source>
        <dbReference type="ARBA" id="ARBA00001946"/>
    </source>
</evidence>
<feature type="binding site" evidence="14">
    <location>
        <position position="134"/>
    </location>
    <ligand>
        <name>Ca(2+)</name>
        <dbReference type="ChEBI" id="CHEBI:29108"/>
    </ligand>
</feature>
<proteinExistence type="inferred from homology"/>
<comment type="similarity">
    <text evidence="4">Belongs to the FAH family.</text>
</comment>
<keyword evidence="6 14" id="KW-0479">Metal-binding</keyword>
<evidence type="ECO:0000256" key="11">
    <source>
        <dbReference type="ARBA" id="ARBA00023232"/>
    </source>
</evidence>